<dbReference type="Proteomes" id="UP000594261">
    <property type="component" value="Chromosome 12"/>
</dbReference>
<feature type="transmembrane region" description="Helical" evidence="1">
    <location>
        <begin position="31"/>
        <end position="50"/>
    </location>
</feature>
<dbReference type="Gramene" id="QL12p000023:mrna">
    <property type="protein sequence ID" value="QL12p000023:mrna"/>
    <property type="gene ID" value="QL12p000023"/>
</dbReference>
<feature type="transmembrane region" description="Helical" evidence="1">
    <location>
        <begin position="56"/>
        <end position="78"/>
    </location>
</feature>
<reference evidence="2 3" key="1">
    <citation type="journal article" date="2016" name="G3 (Bethesda)">
        <title>First Draft Assembly and Annotation of the Genome of a California Endemic Oak Quercus lobata Nee (Fagaceae).</title>
        <authorList>
            <person name="Sork V.L."/>
            <person name="Fitz-Gibbon S.T."/>
            <person name="Puiu D."/>
            <person name="Crepeau M."/>
            <person name="Gugger P.F."/>
            <person name="Sherman R."/>
            <person name="Stevens K."/>
            <person name="Langley C.H."/>
            <person name="Pellegrini M."/>
            <person name="Salzberg S.L."/>
        </authorList>
    </citation>
    <scope>NUCLEOTIDE SEQUENCE [LARGE SCALE GENOMIC DNA]</scope>
    <source>
        <strain evidence="2 3">cv. SW786</strain>
    </source>
</reference>
<name>A0A7N2N0F4_QUELO</name>
<dbReference type="EnsemblPlants" id="QL12p000023:mrna">
    <property type="protein sequence ID" value="QL12p000023:mrna"/>
    <property type="gene ID" value="QL12p000023"/>
</dbReference>
<evidence type="ECO:0000256" key="1">
    <source>
        <dbReference type="SAM" id="Phobius"/>
    </source>
</evidence>
<keyword evidence="1" id="KW-0812">Transmembrane</keyword>
<dbReference type="AlphaFoldDB" id="A0A7N2N0F4"/>
<feature type="transmembrane region" description="Helical" evidence="1">
    <location>
        <begin position="6"/>
        <end position="26"/>
    </location>
</feature>
<accession>A0A7N2N0F4</accession>
<proteinExistence type="predicted"/>
<protein>
    <submittedName>
        <fullName evidence="2">Uncharacterized protein</fullName>
    </submittedName>
</protein>
<sequence length="128" mass="14773">MFWVFFFSAWFACVFWVTVLCCSGFLRCSVLIFFSGLLHFLVFGLLHFLVAAFCDFFLIVAAFFGFWIAAFLIAAHFLDGIKNIERSVKLSTDKNFLIQVKAIKLDTPVEPRYRFNTVAIHDPPQENL</sequence>
<evidence type="ECO:0000313" key="2">
    <source>
        <dbReference type="EnsemblPlants" id="QL12p000023:mrna"/>
    </source>
</evidence>
<reference evidence="2" key="2">
    <citation type="submission" date="2021-01" db="UniProtKB">
        <authorList>
            <consortium name="EnsemblPlants"/>
        </authorList>
    </citation>
    <scope>IDENTIFICATION</scope>
</reference>
<keyword evidence="1" id="KW-1133">Transmembrane helix</keyword>
<organism evidence="2 3">
    <name type="scientific">Quercus lobata</name>
    <name type="common">Valley oak</name>
    <dbReference type="NCBI Taxonomy" id="97700"/>
    <lineage>
        <taxon>Eukaryota</taxon>
        <taxon>Viridiplantae</taxon>
        <taxon>Streptophyta</taxon>
        <taxon>Embryophyta</taxon>
        <taxon>Tracheophyta</taxon>
        <taxon>Spermatophyta</taxon>
        <taxon>Magnoliopsida</taxon>
        <taxon>eudicotyledons</taxon>
        <taxon>Gunneridae</taxon>
        <taxon>Pentapetalae</taxon>
        <taxon>rosids</taxon>
        <taxon>fabids</taxon>
        <taxon>Fagales</taxon>
        <taxon>Fagaceae</taxon>
        <taxon>Quercus</taxon>
    </lineage>
</organism>
<keyword evidence="3" id="KW-1185">Reference proteome</keyword>
<dbReference type="EMBL" id="LRBV02000012">
    <property type="status" value="NOT_ANNOTATED_CDS"/>
    <property type="molecule type" value="Genomic_DNA"/>
</dbReference>
<keyword evidence="1" id="KW-0472">Membrane</keyword>
<dbReference type="InParanoid" id="A0A7N2N0F4"/>
<evidence type="ECO:0000313" key="3">
    <source>
        <dbReference type="Proteomes" id="UP000594261"/>
    </source>
</evidence>